<comment type="caution">
    <text evidence="1">The sequence shown here is derived from an EMBL/GenBank/DDBJ whole genome shotgun (WGS) entry which is preliminary data.</text>
</comment>
<name>A0ABS5I6H1_9GAMM</name>
<keyword evidence="2" id="KW-1185">Reference proteome</keyword>
<dbReference type="InterPro" id="IPR023353">
    <property type="entry name" value="LemA-like_dom_sf"/>
</dbReference>
<evidence type="ECO:0008006" key="3">
    <source>
        <dbReference type="Google" id="ProtNLM"/>
    </source>
</evidence>
<dbReference type="Proteomes" id="UP000811844">
    <property type="component" value="Unassembled WGS sequence"/>
</dbReference>
<gene>
    <name evidence="1" type="ORF">G3R48_16785</name>
</gene>
<protein>
    <recommendedName>
        <fullName evidence="3">LemA family protein</fullName>
    </recommendedName>
</protein>
<reference evidence="1 2" key="1">
    <citation type="submission" date="2020-02" db="EMBL/GenBank/DDBJ databases">
        <title>Shewanella WXL01 sp. nov., a marine bacterium isolated from green algae in Luhuitou Fringing Reef (Northern South China Sea).</title>
        <authorList>
            <person name="Wang X."/>
        </authorList>
    </citation>
    <scope>NUCLEOTIDE SEQUENCE [LARGE SCALE GENOMIC DNA]</scope>
    <source>
        <strain evidence="1 2">MCCC 1A01895</strain>
    </source>
</reference>
<sequence>MLALVFGLCMAVIFTGMWYVGLKKRRESAIEALKLIRQKIHLRLDLLRQDVDEKRLSWSAKHQFTFKKLLQREDQSAWNNMTQQQLDSTTLSQWQKLDTDLTDFVTQLDDQLLSADTRQAQSQLAQDIEQVQGFYNHTVNELNSGVNIIPCAVVSKVTNIEPLPTFKLQTA</sequence>
<evidence type="ECO:0000313" key="1">
    <source>
        <dbReference type="EMBL" id="MBR9729627.1"/>
    </source>
</evidence>
<dbReference type="EMBL" id="JAAIKR010000028">
    <property type="protein sequence ID" value="MBR9729627.1"/>
    <property type="molecule type" value="Genomic_DNA"/>
</dbReference>
<proteinExistence type="predicted"/>
<dbReference type="RefSeq" id="WP_194823927.1">
    <property type="nucleotide sequence ID" value="NZ_JAAIKR010000028.1"/>
</dbReference>
<evidence type="ECO:0000313" key="2">
    <source>
        <dbReference type="Proteomes" id="UP000811844"/>
    </source>
</evidence>
<organism evidence="1 2">
    <name type="scientific">Shewanella intestini</name>
    <dbReference type="NCBI Taxonomy" id="2017544"/>
    <lineage>
        <taxon>Bacteria</taxon>
        <taxon>Pseudomonadati</taxon>
        <taxon>Pseudomonadota</taxon>
        <taxon>Gammaproteobacteria</taxon>
        <taxon>Alteromonadales</taxon>
        <taxon>Shewanellaceae</taxon>
        <taxon>Shewanella</taxon>
    </lineage>
</organism>
<dbReference type="Gene3D" id="1.20.1440.20">
    <property type="entry name" value="LemA-like domain"/>
    <property type="match status" value="1"/>
</dbReference>
<accession>A0ABS5I6H1</accession>
<dbReference type="SUPFAM" id="SSF140478">
    <property type="entry name" value="LemA-like"/>
    <property type="match status" value="1"/>
</dbReference>